<dbReference type="SUPFAM" id="SSF55973">
    <property type="entry name" value="S-adenosylmethionine synthetase"/>
    <property type="match status" value="3"/>
</dbReference>
<reference evidence="17 18" key="1">
    <citation type="journal article" date="2013" name="Genome Announc.">
        <title>First draft genome sequence from a member of the genus agrococcus, isolated from modern microbialites.</title>
        <authorList>
            <person name="White R.A.III."/>
            <person name="Grassa C.J."/>
            <person name="Suttle C.A."/>
        </authorList>
    </citation>
    <scope>NUCLEOTIDE SEQUENCE [LARGE SCALE GENOMIC DNA]</scope>
    <source>
        <strain evidence="17 18">RW1</strain>
    </source>
</reference>
<dbReference type="Pfam" id="PF02772">
    <property type="entry name" value="S-AdoMet_synt_M"/>
    <property type="match status" value="1"/>
</dbReference>
<evidence type="ECO:0000256" key="9">
    <source>
        <dbReference type="ARBA" id="ARBA00022958"/>
    </source>
</evidence>
<feature type="binding site" description="in other chain" evidence="10">
    <location>
        <begin position="260"/>
        <end position="261"/>
    </location>
    <ligand>
        <name>ATP</name>
        <dbReference type="ChEBI" id="CHEBI:30616"/>
        <note>ligand shared between two neighboring subunits</note>
    </ligand>
</feature>
<comment type="cofactor">
    <cofactor evidence="10">
        <name>Mg(2+)</name>
        <dbReference type="ChEBI" id="CHEBI:18420"/>
    </cofactor>
    <text evidence="10">Binds 2 divalent ions per subunit.</text>
</comment>
<evidence type="ECO:0000256" key="3">
    <source>
        <dbReference type="ARBA" id="ARBA00022563"/>
    </source>
</evidence>
<feature type="binding site" evidence="10">
    <location>
        <position position="48"/>
    </location>
    <ligand>
        <name>K(+)</name>
        <dbReference type="ChEBI" id="CHEBI:29103"/>
    </ligand>
</feature>
<comment type="function">
    <text evidence="10">Catalyzes the formation of S-adenosylmethionine (AdoMet) from methionine and ATP. The overall synthetic reaction is composed of two sequential steps, AdoMet formation and the subsequent tripolyphosphate hydrolysis which occurs prior to release of AdoMet from the enzyme.</text>
</comment>
<comment type="subunit">
    <text evidence="10">Homotetramer; dimer of dimers.</text>
</comment>
<feature type="binding site" description="in other chain" evidence="10">
    <location>
        <begin position="178"/>
        <end position="180"/>
    </location>
    <ligand>
        <name>ATP</name>
        <dbReference type="ChEBI" id="CHEBI:30616"/>
        <note>ligand shared between two neighboring subunits</note>
    </ligand>
</feature>
<comment type="similarity">
    <text evidence="2 10 12">Belongs to the AdoMet synthase family.</text>
</comment>
<evidence type="ECO:0000256" key="13">
    <source>
        <dbReference type="SAM" id="MobiDB-lite"/>
    </source>
</evidence>
<dbReference type="Pfam" id="PF00438">
    <property type="entry name" value="S-AdoMet_synt_N"/>
    <property type="match status" value="1"/>
</dbReference>
<sequence length="400" mass="41966">MSSSPGSLRLFTSESVTEGHPDKISDQISDAILDAMLAQDPEARVAVETLVTTGLVHVAGEVRTTGYVDIASVVRKVIVDIGYDSSEVSFDGNSCGVTVSIGEQSPEIATGVDTAVEARGGSVDPLDRDGAGDQGIMFGFATDETPTFMPATAWAAHRLAERLAAVRRSAEIPFLRPDGKTQVTIGYDGFTPVSVDTVLVSTQHAPGVTNDEIRDAVIEHVIAPVVAELGLDASGMRAIVNPSGSFLTGGPKGDAGLTGRKIIVDTYGGAARHGGGAFSGKDPSKVDRSAAYALRWVAKNAVAAGLAKRLEVQAAYAIGMAQPVGLYVESFGTGVIDDLAIGEAIQEVFDLRPGAIVRDLELREPKYRQTAAYGHFGRELPGFTWERLDRVDALRAAAGL</sequence>
<feature type="domain" description="S-adenosylmethionine synthetase N-terminal" evidence="14">
    <location>
        <begin position="10"/>
        <end position="106"/>
    </location>
</feature>
<feature type="region of interest" description="Disordered" evidence="13">
    <location>
        <begin position="1"/>
        <end position="22"/>
    </location>
</feature>
<dbReference type="GO" id="GO:0006730">
    <property type="term" value="P:one-carbon metabolic process"/>
    <property type="evidence" value="ECO:0007669"/>
    <property type="project" value="UniProtKB-KW"/>
</dbReference>
<evidence type="ECO:0000256" key="7">
    <source>
        <dbReference type="ARBA" id="ARBA00022840"/>
    </source>
</evidence>
<evidence type="ECO:0000256" key="11">
    <source>
        <dbReference type="RuleBase" id="RU000542"/>
    </source>
</evidence>
<evidence type="ECO:0000313" key="17">
    <source>
        <dbReference type="EMBL" id="ERG65580.1"/>
    </source>
</evidence>
<feature type="domain" description="S-adenosylmethionine synthetase C-terminal" evidence="16">
    <location>
        <begin position="249"/>
        <end position="387"/>
    </location>
</feature>
<keyword evidence="7 10" id="KW-0067">ATP-binding</keyword>
<dbReference type="GO" id="GO:0004478">
    <property type="term" value="F:methionine adenosyltransferase activity"/>
    <property type="evidence" value="ECO:0007669"/>
    <property type="project" value="UniProtKB-UniRule"/>
</dbReference>
<dbReference type="EMBL" id="ASHR01000001">
    <property type="protein sequence ID" value="ERG65580.1"/>
    <property type="molecule type" value="Genomic_DNA"/>
</dbReference>
<feature type="binding site" evidence="10">
    <location>
        <position position="281"/>
    </location>
    <ligand>
        <name>ATP</name>
        <dbReference type="ChEBI" id="CHEBI:30616"/>
        <note>ligand shared between two neighboring subunits</note>
    </ligand>
</feature>
<keyword evidence="6 10" id="KW-0547">Nucleotide-binding</keyword>
<keyword evidence="18" id="KW-1185">Reference proteome</keyword>
<dbReference type="InterPro" id="IPR022636">
    <property type="entry name" value="S-AdoMet_synthetase_sfam"/>
</dbReference>
<comment type="caution">
    <text evidence="17">The sequence shown here is derived from an EMBL/GenBank/DDBJ whole genome shotgun (WGS) entry which is preliminary data.</text>
</comment>
<dbReference type="GO" id="GO:0005524">
    <property type="term" value="F:ATP binding"/>
    <property type="evidence" value="ECO:0007669"/>
    <property type="project" value="UniProtKB-UniRule"/>
</dbReference>
<dbReference type="CDD" id="cd18079">
    <property type="entry name" value="S-AdoMet_synt"/>
    <property type="match status" value="1"/>
</dbReference>
<feature type="binding site" evidence="10">
    <location>
        <position position="277"/>
    </location>
    <ligand>
        <name>ATP</name>
        <dbReference type="ChEBI" id="CHEBI:30616"/>
        <note>ligand shared between two neighboring subunits</note>
    </ligand>
</feature>
<dbReference type="AlphaFoldDB" id="U1MYG2"/>
<comment type="pathway">
    <text evidence="1 10">Amino-acid biosynthesis; S-adenosyl-L-methionine biosynthesis; S-adenosyl-L-methionine from L-methionine: step 1/1.</text>
</comment>
<organism evidence="17 18">
    <name type="scientific">Agrococcus pavilionensis RW1</name>
    <dbReference type="NCBI Taxonomy" id="1330458"/>
    <lineage>
        <taxon>Bacteria</taxon>
        <taxon>Bacillati</taxon>
        <taxon>Actinomycetota</taxon>
        <taxon>Actinomycetes</taxon>
        <taxon>Micrococcales</taxon>
        <taxon>Microbacteriaceae</taxon>
        <taxon>Agrococcus</taxon>
    </lineage>
</organism>
<evidence type="ECO:0000256" key="2">
    <source>
        <dbReference type="ARBA" id="ARBA00009685"/>
    </source>
</evidence>
<evidence type="ECO:0000256" key="10">
    <source>
        <dbReference type="HAMAP-Rule" id="MF_00086"/>
    </source>
</evidence>
<keyword evidence="8 10" id="KW-0460">Magnesium</keyword>
<keyword evidence="10" id="KW-0963">Cytoplasm</keyword>
<dbReference type="EC" id="2.5.1.6" evidence="10"/>
<dbReference type="GO" id="GO:0000287">
    <property type="term" value="F:magnesium ion binding"/>
    <property type="evidence" value="ECO:0007669"/>
    <property type="project" value="UniProtKB-UniRule"/>
</dbReference>
<dbReference type="HAMAP" id="MF_00086">
    <property type="entry name" value="S_AdoMet_synth1"/>
    <property type="match status" value="1"/>
</dbReference>
<dbReference type="NCBIfam" id="TIGR01034">
    <property type="entry name" value="metK"/>
    <property type="match status" value="1"/>
</dbReference>
<dbReference type="GO" id="GO:0005737">
    <property type="term" value="C:cytoplasm"/>
    <property type="evidence" value="ECO:0007669"/>
    <property type="project" value="UniProtKB-SubCell"/>
</dbReference>
<comment type="caution">
    <text evidence="10">Lacks conserved residue(s) required for the propagation of feature annotation.</text>
</comment>
<comment type="cofactor">
    <cofactor evidence="10">
        <name>K(+)</name>
        <dbReference type="ChEBI" id="CHEBI:29103"/>
    </cofactor>
    <text evidence="10">Binds 1 potassium ion per subunit.</text>
</comment>
<dbReference type="Pfam" id="PF02773">
    <property type="entry name" value="S-AdoMet_synt_C"/>
    <property type="match status" value="1"/>
</dbReference>
<feature type="binding site" evidence="10">
    <location>
        <position position="254"/>
    </location>
    <ligand>
        <name>ATP</name>
        <dbReference type="ChEBI" id="CHEBI:30616"/>
        <note>ligand shared between two neighboring subunits</note>
    </ligand>
</feature>
<keyword evidence="3 10" id="KW-0554">One-carbon metabolism</keyword>
<dbReference type="FunFam" id="3.30.300.10:FF:000003">
    <property type="entry name" value="S-adenosylmethionine synthase"/>
    <property type="match status" value="1"/>
</dbReference>
<evidence type="ECO:0000313" key="18">
    <source>
        <dbReference type="Proteomes" id="UP000016462"/>
    </source>
</evidence>
<feature type="region of interest" description="Flexible loop" evidence="10">
    <location>
        <begin position="104"/>
        <end position="114"/>
    </location>
</feature>
<dbReference type="PROSITE" id="PS00376">
    <property type="entry name" value="ADOMET_SYNTHASE_1"/>
    <property type="match status" value="1"/>
</dbReference>
<dbReference type="PIRSF" id="PIRSF000497">
    <property type="entry name" value="MAT"/>
    <property type="match status" value="1"/>
</dbReference>
<dbReference type="InterPro" id="IPR022628">
    <property type="entry name" value="S-AdoMet_synt_N"/>
</dbReference>
<gene>
    <name evidence="10" type="primary">metK</name>
    <name evidence="17" type="ORF">L332_14170</name>
</gene>
<keyword evidence="4 10" id="KW-0808">Transferase</keyword>
<dbReference type="InterPro" id="IPR022630">
    <property type="entry name" value="S-AdoMet_synt_C"/>
</dbReference>
<feature type="binding site" description="in other chain" evidence="10">
    <location>
        <position position="61"/>
    </location>
    <ligand>
        <name>L-methionine</name>
        <dbReference type="ChEBI" id="CHEBI:57844"/>
        <note>ligand shared between two neighboring subunits</note>
    </ligand>
</feature>
<accession>U1MYG2</accession>
<evidence type="ECO:0000256" key="1">
    <source>
        <dbReference type="ARBA" id="ARBA00005224"/>
    </source>
</evidence>
<evidence type="ECO:0000259" key="14">
    <source>
        <dbReference type="Pfam" id="PF00438"/>
    </source>
</evidence>
<dbReference type="Gene3D" id="3.30.300.10">
    <property type="match status" value="3"/>
</dbReference>
<evidence type="ECO:0000259" key="15">
    <source>
        <dbReference type="Pfam" id="PF02772"/>
    </source>
</evidence>
<protein>
    <recommendedName>
        <fullName evidence="10">S-adenosylmethionine synthase</fullName>
        <shortName evidence="10">AdoMet synthase</shortName>
        <ecNumber evidence="10">2.5.1.6</ecNumber>
    </recommendedName>
    <alternativeName>
        <fullName evidence="10">MAT</fullName>
    </alternativeName>
    <alternativeName>
        <fullName evidence="10">Methionine adenosyltransferase</fullName>
    </alternativeName>
</protein>
<feature type="binding site" evidence="10">
    <location>
        <position position="254"/>
    </location>
    <ligand>
        <name>L-methionine</name>
        <dbReference type="ChEBI" id="CHEBI:57844"/>
        <note>ligand shared between two neighboring subunits</note>
    </ligand>
</feature>
<comment type="catalytic activity">
    <reaction evidence="10">
        <text>L-methionine + ATP + H2O = S-adenosyl-L-methionine + phosphate + diphosphate</text>
        <dbReference type="Rhea" id="RHEA:21080"/>
        <dbReference type="ChEBI" id="CHEBI:15377"/>
        <dbReference type="ChEBI" id="CHEBI:30616"/>
        <dbReference type="ChEBI" id="CHEBI:33019"/>
        <dbReference type="ChEBI" id="CHEBI:43474"/>
        <dbReference type="ChEBI" id="CHEBI:57844"/>
        <dbReference type="ChEBI" id="CHEBI:59789"/>
        <dbReference type="EC" id="2.5.1.6"/>
    </reaction>
</comment>
<dbReference type="GO" id="GO:0006556">
    <property type="term" value="P:S-adenosylmethionine biosynthetic process"/>
    <property type="evidence" value="ECO:0007669"/>
    <property type="project" value="UniProtKB-UniRule"/>
</dbReference>
<feature type="binding site" evidence="10">
    <location>
        <position position="22"/>
    </location>
    <ligand>
        <name>Mg(2+)</name>
        <dbReference type="ChEBI" id="CHEBI:18420"/>
    </ligand>
</feature>
<dbReference type="OrthoDB" id="9801686at2"/>
<feature type="domain" description="S-adenosylmethionine synthetase central" evidence="15">
    <location>
        <begin position="129"/>
        <end position="246"/>
    </location>
</feature>
<dbReference type="RefSeq" id="WP_021009247.1">
    <property type="nucleotide sequence ID" value="NZ_ASHR01000001.1"/>
</dbReference>
<dbReference type="PROSITE" id="PS00377">
    <property type="entry name" value="ADOMET_SYNTHASE_2"/>
    <property type="match status" value="1"/>
</dbReference>
<comment type="subcellular location">
    <subcellularLocation>
        <location evidence="10 11">Cytoplasm</location>
    </subcellularLocation>
</comment>
<evidence type="ECO:0000256" key="8">
    <source>
        <dbReference type="ARBA" id="ARBA00022842"/>
    </source>
</evidence>
<evidence type="ECO:0000256" key="12">
    <source>
        <dbReference type="RuleBase" id="RU004462"/>
    </source>
</evidence>
<feature type="binding site" description="in other chain" evidence="10">
    <location>
        <position position="104"/>
    </location>
    <ligand>
        <name>L-methionine</name>
        <dbReference type="ChEBI" id="CHEBI:57844"/>
        <note>ligand shared between two neighboring subunits</note>
    </ligand>
</feature>
<keyword evidence="5 10" id="KW-0479">Metal-binding</keyword>
<evidence type="ECO:0000256" key="5">
    <source>
        <dbReference type="ARBA" id="ARBA00022723"/>
    </source>
</evidence>
<feature type="binding site" description="in other chain" evidence="10">
    <location>
        <position position="285"/>
    </location>
    <ligand>
        <name>L-methionine</name>
        <dbReference type="ChEBI" id="CHEBI:57844"/>
        <note>ligand shared between two neighboring subunits</note>
    </ligand>
</feature>
<dbReference type="Proteomes" id="UP000016462">
    <property type="component" value="Unassembled WGS sequence"/>
</dbReference>
<dbReference type="UniPathway" id="UPA00315">
    <property type="reaction ID" value="UER00080"/>
</dbReference>
<feature type="binding site" description="in other chain" evidence="10">
    <location>
        <position position="20"/>
    </location>
    <ligand>
        <name>ATP</name>
        <dbReference type="ChEBI" id="CHEBI:30616"/>
        <note>ligand shared between two neighboring subunits</note>
    </ligand>
</feature>
<evidence type="ECO:0000259" key="16">
    <source>
        <dbReference type="Pfam" id="PF02773"/>
    </source>
</evidence>
<keyword evidence="9 10" id="KW-0630">Potassium</keyword>
<proteinExistence type="inferred from homology"/>
<dbReference type="PANTHER" id="PTHR11964">
    <property type="entry name" value="S-ADENOSYLMETHIONINE SYNTHETASE"/>
    <property type="match status" value="1"/>
</dbReference>
<feature type="compositionally biased region" description="Polar residues" evidence="13">
    <location>
        <begin position="1"/>
        <end position="16"/>
    </location>
</feature>
<name>U1MYG2_9MICO</name>
<dbReference type="InterPro" id="IPR002133">
    <property type="entry name" value="S-AdoMet_synthetase"/>
</dbReference>
<dbReference type="InterPro" id="IPR022629">
    <property type="entry name" value="S-AdoMet_synt_central"/>
</dbReference>
<evidence type="ECO:0000256" key="6">
    <source>
        <dbReference type="ARBA" id="ARBA00022741"/>
    </source>
</evidence>
<evidence type="ECO:0000256" key="4">
    <source>
        <dbReference type="ARBA" id="ARBA00022679"/>
    </source>
</evidence>
<dbReference type="InterPro" id="IPR022631">
    <property type="entry name" value="ADOMET_SYNTHASE_CS"/>
</dbReference>